<dbReference type="Gene3D" id="2.80.10.50">
    <property type="match status" value="1"/>
</dbReference>
<keyword evidence="1" id="KW-0732">Signal</keyword>
<sequence length="184" mass="19678">MFSKVLAFGLGTLAIARAAPAFSFQTPMLSCNVNLATLPDADGSSRPLVLPSRSMDSSREHTIFITKLLDMTSFVATTTGNTIVVSRTREFPGPFGMWKVETSGDPAANEYTLTNIGLNAGTYATSQAHGKGDSFAIEPAGEGLFVIKVPNEDKVWTVDPQAVRSPVYLKGEDGVATAWRFEAV</sequence>
<gene>
    <name evidence="2" type="ORF">MSAN_01642800</name>
</gene>
<evidence type="ECO:0000256" key="1">
    <source>
        <dbReference type="SAM" id="SignalP"/>
    </source>
</evidence>
<reference evidence="2" key="1">
    <citation type="submission" date="2020-05" db="EMBL/GenBank/DDBJ databases">
        <title>Mycena genomes resolve the evolution of fungal bioluminescence.</title>
        <authorList>
            <person name="Tsai I.J."/>
        </authorList>
    </citation>
    <scope>NUCLEOTIDE SEQUENCE</scope>
    <source>
        <strain evidence="2">160909Yilan</strain>
    </source>
</reference>
<dbReference type="AlphaFoldDB" id="A0A8H6Y2W3"/>
<name>A0A8H6Y2W3_9AGAR</name>
<proteinExistence type="predicted"/>
<evidence type="ECO:0000313" key="2">
    <source>
        <dbReference type="EMBL" id="KAF7350812.1"/>
    </source>
</evidence>
<dbReference type="CDD" id="cd23714">
    <property type="entry name" value="beta-trefoil_Ricin_MtaL"/>
    <property type="match status" value="1"/>
</dbReference>
<organism evidence="2 3">
    <name type="scientific">Mycena sanguinolenta</name>
    <dbReference type="NCBI Taxonomy" id="230812"/>
    <lineage>
        <taxon>Eukaryota</taxon>
        <taxon>Fungi</taxon>
        <taxon>Dikarya</taxon>
        <taxon>Basidiomycota</taxon>
        <taxon>Agaricomycotina</taxon>
        <taxon>Agaricomycetes</taxon>
        <taxon>Agaricomycetidae</taxon>
        <taxon>Agaricales</taxon>
        <taxon>Marasmiineae</taxon>
        <taxon>Mycenaceae</taxon>
        <taxon>Mycena</taxon>
    </lineage>
</organism>
<evidence type="ECO:0000313" key="3">
    <source>
        <dbReference type="Proteomes" id="UP000623467"/>
    </source>
</evidence>
<accession>A0A8H6Y2W3</accession>
<dbReference type="EMBL" id="JACAZH010000014">
    <property type="protein sequence ID" value="KAF7350812.1"/>
    <property type="molecule type" value="Genomic_DNA"/>
</dbReference>
<keyword evidence="3" id="KW-1185">Reference proteome</keyword>
<dbReference type="OrthoDB" id="3048202at2759"/>
<dbReference type="Proteomes" id="UP000623467">
    <property type="component" value="Unassembled WGS sequence"/>
</dbReference>
<feature type="chain" id="PRO_5034193498" evidence="1">
    <location>
        <begin position="19"/>
        <end position="184"/>
    </location>
</feature>
<feature type="signal peptide" evidence="1">
    <location>
        <begin position="1"/>
        <end position="18"/>
    </location>
</feature>
<comment type="caution">
    <text evidence="2">The sequence shown here is derived from an EMBL/GenBank/DDBJ whole genome shotgun (WGS) entry which is preliminary data.</text>
</comment>
<protein>
    <submittedName>
        <fullName evidence="2">Uncharacterized protein</fullName>
    </submittedName>
</protein>